<protein>
    <recommendedName>
        <fullName evidence="13">DUF676 domain-containing protein</fullName>
    </recommendedName>
</protein>
<dbReference type="InterPro" id="IPR002523">
    <property type="entry name" value="MgTranspt_CorA/ZnTranspt_ZntB"/>
</dbReference>
<dbReference type="GO" id="GO:0005783">
    <property type="term" value="C:endoplasmic reticulum"/>
    <property type="evidence" value="ECO:0007669"/>
    <property type="project" value="UniProtKB-SubCell"/>
</dbReference>
<evidence type="ECO:0000256" key="5">
    <source>
        <dbReference type="ARBA" id="ARBA00022824"/>
    </source>
</evidence>
<dbReference type="SUPFAM" id="SSF144083">
    <property type="entry name" value="Magnesium transport protein CorA, transmembrane region"/>
    <property type="match status" value="1"/>
</dbReference>
<evidence type="ECO:0000313" key="12">
    <source>
        <dbReference type="Proteomes" id="UP000777438"/>
    </source>
</evidence>
<keyword evidence="7" id="KW-0496">Mitochondrion</keyword>
<evidence type="ECO:0000256" key="7">
    <source>
        <dbReference type="ARBA" id="ARBA00023128"/>
    </source>
</evidence>
<dbReference type="Pfam" id="PF01544">
    <property type="entry name" value="CorA"/>
    <property type="match status" value="1"/>
</dbReference>
<gene>
    <name evidence="11" type="ORF">B0T10DRAFT_577100</name>
</gene>
<dbReference type="EMBL" id="JAGPYM010000018">
    <property type="protein sequence ID" value="KAH6885412.1"/>
    <property type="molecule type" value="Genomic_DNA"/>
</dbReference>
<evidence type="ECO:0000256" key="1">
    <source>
        <dbReference type="ARBA" id="ARBA00004141"/>
    </source>
</evidence>
<dbReference type="Gene3D" id="1.20.58.340">
    <property type="entry name" value="Magnesium transport protein CorA, transmembrane region"/>
    <property type="match status" value="1"/>
</dbReference>
<keyword evidence="4 10" id="KW-0812">Transmembrane</keyword>
<evidence type="ECO:0000256" key="10">
    <source>
        <dbReference type="SAM" id="Phobius"/>
    </source>
</evidence>
<name>A0A9P8VYW7_9HYPO</name>
<dbReference type="AlphaFoldDB" id="A0A9P8VYW7"/>
<dbReference type="GO" id="GO:0016020">
    <property type="term" value="C:membrane"/>
    <property type="evidence" value="ECO:0007669"/>
    <property type="project" value="UniProtKB-SubCell"/>
</dbReference>
<proteinExistence type="predicted"/>
<comment type="subcellular location">
    <subcellularLocation>
        <location evidence="3">Endoplasmic reticulum</location>
    </subcellularLocation>
    <subcellularLocation>
        <location evidence="1">Membrane</location>
        <topology evidence="1">Multi-pass membrane protein</topology>
    </subcellularLocation>
    <subcellularLocation>
        <location evidence="2">Mitochondrion</location>
    </subcellularLocation>
</comment>
<dbReference type="InterPro" id="IPR029058">
    <property type="entry name" value="AB_hydrolase_fold"/>
</dbReference>
<dbReference type="Gene3D" id="3.40.50.1820">
    <property type="entry name" value="alpha/beta hydrolase"/>
    <property type="match status" value="1"/>
</dbReference>
<dbReference type="OrthoDB" id="4765978at2759"/>
<feature type="transmembrane region" description="Helical" evidence="10">
    <location>
        <begin position="797"/>
        <end position="817"/>
    </location>
</feature>
<feature type="transmembrane region" description="Helical" evidence="10">
    <location>
        <begin position="754"/>
        <end position="777"/>
    </location>
</feature>
<dbReference type="InterPro" id="IPR045863">
    <property type="entry name" value="CorA_TM1_TM2"/>
</dbReference>
<dbReference type="GO" id="GO:0005739">
    <property type="term" value="C:mitochondrion"/>
    <property type="evidence" value="ECO:0007669"/>
    <property type="project" value="UniProtKB-SubCell"/>
</dbReference>
<evidence type="ECO:0000256" key="6">
    <source>
        <dbReference type="ARBA" id="ARBA00022989"/>
    </source>
</evidence>
<keyword evidence="8 10" id="KW-0472">Membrane</keyword>
<evidence type="ECO:0000256" key="9">
    <source>
        <dbReference type="SAM" id="Coils"/>
    </source>
</evidence>
<dbReference type="Proteomes" id="UP000777438">
    <property type="component" value="Unassembled WGS sequence"/>
</dbReference>
<accession>A0A9P8VYW7</accession>
<keyword evidence="6 10" id="KW-1133">Transmembrane helix</keyword>
<reference evidence="11 12" key="1">
    <citation type="journal article" date="2021" name="Nat. Commun.">
        <title>Genetic determinants of endophytism in the Arabidopsis root mycobiome.</title>
        <authorList>
            <person name="Mesny F."/>
            <person name="Miyauchi S."/>
            <person name="Thiergart T."/>
            <person name="Pickel B."/>
            <person name="Atanasova L."/>
            <person name="Karlsson M."/>
            <person name="Huettel B."/>
            <person name="Barry K.W."/>
            <person name="Haridas S."/>
            <person name="Chen C."/>
            <person name="Bauer D."/>
            <person name="Andreopoulos W."/>
            <person name="Pangilinan J."/>
            <person name="LaButti K."/>
            <person name="Riley R."/>
            <person name="Lipzen A."/>
            <person name="Clum A."/>
            <person name="Drula E."/>
            <person name="Henrissat B."/>
            <person name="Kohler A."/>
            <person name="Grigoriev I.V."/>
            <person name="Martin F.M."/>
            <person name="Hacquard S."/>
        </authorList>
    </citation>
    <scope>NUCLEOTIDE SEQUENCE [LARGE SCALE GENOMIC DNA]</scope>
    <source>
        <strain evidence="11 12">MPI-CAGE-CH-0241</strain>
    </source>
</reference>
<evidence type="ECO:0000313" key="11">
    <source>
        <dbReference type="EMBL" id="KAH6885412.1"/>
    </source>
</evidence>
<comment type="caution">
    <text evidence="11">The sequence shown here is derived from an EMBL/GenBank/DDBJ whole genome shotgun (WGS) entry which is preliminary data.</text>
</comment>
<organism evidence="11 12">
    <name type="scientific">Thelonectria olida</name>
    <dbReference type="NCBI Taxonomy" id="1576542"/>
    <lineage>
        <taxon>Eukaryota</taxon>
        <taxon>Fungi</taxon>
        <taxon>Dikarya</taxon>
        <taxon>Ascomycota</taxon>
        <taxon>Pezizomycotina</taxon>
        <taxon>Sordariomycetes</taxon>
        <taxon>Hypocreomycetidae</taxon>
        <taxon>Hypocreales</taxon>
        <taxon>Nectriaceae</taxon>
        <taxon>Thelonectria</taxon>
    </lineage>
</organism>
<sequence length="841" mass="95835">MPIEDLRMSSQDPAPSLSLAEEPFSLISLHEPVRPAQATIVAVHGLGGDSQKTWTNPNTEFSWLKDGLAQDLPQFRVLTFHYKTIYSPKPGISITGIATTLLSLLERHLETNPSPIIFIAHSLGGLIVKQLFVHGPPASLVRDNTVGILFFGTPHRGSSQESWSATFSKISSLSQPDQRLVKTVELLPDLQNTNESWLHSMPEPDIVDFYETRKLNIGLMRNLIVAKESATLNLPHERIIALDDSHFDMVKFQDRNSHSYQTILQVLTRIVDRLRGRSPLTRPPRAASSRTGTDAIEVKPIDLRGYVHLFKKGSLAREELFSVSSMLTTSPTTLLEIPLITRKDADVNPLMWVHIPLNNTSWVNPCLQNMMKDLGSDLHITEDEYWLSRERRSWQKSNDLLHSRHFEPSFYCSYGTNSHQFVIYLPYLHWDSFECFTKRSDYLGGKAVEIPDSLGEQTKAAYRVMRGNPSLHPRRTLDQFFYSSLPETSSRDKDQVVSKNTDKSWGGKKMVMVDQLWLWFVVHHRNPTSTIFTCFPRKDGEDRVGEEDLEAIADLRQAILDEVNSKNEDWFADRNNFVGLVVKQAVNVILRVRHEQSLDFLGVFRAAIGKATDEQTTYFRTFQKQLQPGSNNVIDPEMKRNEVKLALEIADIIDELNSLNRVFEAQEDALYQAIRTLPDNSLRQTLESLVTEDIESYKREVKRMTDDARRTKESLMDLLDLQQKEESLKEAHYANEQADAARDQADETEAQSQILLLFTIVTIVFLPLSFFTSYYGMNVVELTGEQGNTNQGAVWRVMGPSSAGIIVALLIAAFFMYDRTRKKQERRKKEKDDSKQSALPC</sequence>
<keyword evidence="9" id="KW-0175">Coiled coil</keyword>
<evidence type="ECO:0000256" key="2">
    <source>
        <dbReference type="ARBA" id="ARBA00004173"/>
    </source>
</evidence>
<feature type="coiled-coil region" evidence="9">
    <location>
        <begin position="694"/>
        <end position="751"/>
    </location>
</feature>
<evidence type="ECO:0008006" key="13">
    <source>
        <dbReference type="Google" id="ProtNLM"/>
    </source>
</evidence>
<dbReference type="InterPro" id="IPR052374">
    <property type="entry name" value="SERAC1"/>
</dbReference>
<dbReference type="PANTHER" id="PTHR48182">
    <property type="entry name" value="PROTEIN SERAC1"/>
    <property type="match status" value="1"/>
</dbReference>
<dbReference type="PANTHER" id="PTHR48182:SF2">
    <property type="entry name" value="PROTEIN SERAC1"/>
    <property type="match status" value="1"/>
</dbReference>
<keyword evidence="5" id="KW-0256">Endoplasmic reticulum</keyword>
<dbReference type="GO" id="GO:0046873">
    <property type="term" value="F:metal ion transmembrane transporter activity"/>
    <property type="evidence" value="ECO:0007669"/>
    <property type="project" value="InterPro"/>
</dbReference>
<evidence type="ECO:0000256" key="3">
    <source>
        <dbReference type="ARBA" id="ARBA00004240"/>
    </source>
</evidence>
<dbReference type="SUPFAM" id="SSF53474">
    <property type="entry name" value="alpha/beta-Hydrolases"/>
    <property type="match status" value="1"/>
</dbReference>
<evidence type="ECO:0000256" key="4">
    <source>
        <dbReference type="ARBA" id="ARBA00022692"/>
    </source>
</evidence>
<keyword evidence="12" id="KW-1185">Reference proteome</keyword>
<evidence type="ECO:0000256" key="8">
    <source>
        <dbReference type="ARBA" id="ARBA00023136"/>
    </source>
</evidence>